<dbReference type="EMBL" id="BQYH01000046">
    <property type="protein sequence ID" value="GKU74477.1"/>
    <property type="molecule type" value="Genomic_DNA"/>
</dbReference>
<evidence type="ECO:0000313" key="4">
    <source>
        <dbReference type="Proteomes" id="UP001139505"/>
    </source>
</evidence>
<dbReference type="Gene3D" id="3.90.660.10">
    <property type="match status" value="1"/>
</dbReference>
<name>A0AA37PQJ5_9MYCO</name>
<dbReference type="RefSeq" id="WP_108920417.1">
    <property type="nucleotide sequence ID" value="NZ_BFCH01000002.1"/>
</dbReference>
<proteinExistence type="predicted"/>
<sequence length="82" mass="8965">MPGTAGRRDRGYTGVELGACSLLHWLFVLKTYRSKLFNMSGQSPGQAQQYRVRGGMRQIADAIVTKLGPESVHTASAVRQIS</sequence>
<comment type="caution">
    <text evidence="2">The sequence shown here is derived from an EMBL/GenBank/DDBJ whole genome shotgun (WGS) entry which is preliminary data.</text>
</comment>
<organism evidence="2 4">
    <name type="scientific">Mycobacterium montefiorense</name>
    <dbReference type="NCBI Taxonomy" id="154654"/>
    <lineage>
        <taxon>Bacteria</taxon>
        <taxon>Bacillati</taxon>
        <taxon>Actinomycetota</taxon>
        <taxon>Actinomycetes</taxon>
        <taxon>Mycobacteriales</taxon>
        <taxon>Mycobacteriaceae</taxon>
        <taxon>Mycobacterium</taxon>
        <taxon>Mycobacterium simiae complex</taxon>
    </lineage>
</organism>
<reference evidence="1" key="1">
    <citation type="journal article" date="2018" name="Genome Announc.">
        <title>Draft Genome Sequence of Mycobacterium montefiorense Isolated from Japanese Black Salamander (Hynobius nigrescens).</title>
        <authorList>
            <person name="Fukano H."/>
            <person name="Yoshida M."/>
            <person name="Shimizu A."/>
            <person name="Iwao H."/>
            <person name="Katayama Y."/>
            <person name="Omatsu T."/>
            <person name="Mizutani T."/>
            <person name="Kurata O."/>
            <person name="Wada S."/>
            <person name="Hoshino Y."/>
        </authorList>
    </citation>
    <scope>NUCLEOTIDE SEQUENCE</scope>
    <source>
        <strain evidence="1">BS</strain>
    </source>
</reference>
<keyword evidence="3" id="KW-1185">Reference proteome</keyword>
<accession>A0AA37PQJ5</accession>
<dbReference type="Gene3D" id="3.50.50.60">
    <property type="entry name" value="FAD/NAD(P)-binding domain"/>
    <property type="match status" value="1"/>
</dbReference>
<evidence type="ECO:0000313" key="1">
    <source>
        <dbReference type="EMBL" id="GBG36214.1"/>
    </source>
</evidence>
<reference evidence="2" key="4">
    <citation type="submission" date="2022-04" db="EMBL/GenBank/DDBJ databases">
        <authorList>
            <person name="Komine T."/>
            <person name="Fukano H."/>
            <person name="Wada S."/>
        </authorList>
    </citation>
    <scope>NUCLEOTIDE SEQUENCE</scope>
    <source>
        <strain evidence="2">NJB18185</strain>
    </source>
</reference>
<dbReference type="Proteomes" id="UP001139505">
    <property type="component" value="Unassembled WGS sequence"/>
</dbReference>
<dbReference type="InterPro" id="IPR036188">
    <property type="entry name" value="FAD/NAD-bd_sf"/>
</dbReference>
<reference evidence="3" key="2">
    <citation type="submission" date="2018-04" db="EMBL/GenBank/DDBJ databases">
        <title>Draft genome sequence of Mycobacterium montefiorense isolated from Japanese black salamander.</title>
        <authorList>
            <person name="Fukano H."/>
            <person name="Yoshida M."/>
            <person name="Shimizu A."/>
            <person name="Iwao H."/>
            <person name="Kurata O."/>
            <person name="Katayama Y."/>
            <person name="Omatsu T."/>
            <person name="Mizutani T."/>
            <person name="Wada S."/>
            <person name="Hoshino Y."/>
        </authorList>
    </citation>
    <scope>NUCLEOTIDE SEQUENCE [LARGE SCALE GENOMIC DNA]</scope>
    <source>
        <strain evidence="3">BS</strain>
    </source>
</reference>
<evidence type="ECO:0000313" key="2">
    <source>
        <dbReference type="EMBL" id="GKU74477.1"/>
    </source>
</evidence>
<reference evidence="2" key="3">
    <citation type="journal article" date="2022" name="Microbiol. Resour. Announc.">
        <title>Draft Genome Sequences of Eight Mycobacterium montefiorense Strains Isolated from Salamanders in Captivity.</title>
        <authorList>
            <person name="Komine T."/>
            <person name="Ihara H."/>
            <person name="Fukano H."/>
            <person name="Hoshino Y."/>
            <person name="Kurata O."/>
            <person name="Wada S."/>
        </authorList>
    </citation>
    <scope>NUCLEOTIDE SEQUENCE</scope>
    <source>
        <strain evidence="2">NJB18185</strain>
    </source>
</reference>
<dbReference type="Proteomes" id="UP000245060">
    <property type="component" value="Unassembled WGS sequence"/>
</dbReference>
<protein>
    <submittedName>
        <fullName evidence="2">Uncharacterized protein</fullName>
    </submittedName>
</protein>
<evidence type="ECO:0000313" key="3">
    <source>
        <dbReference type="Proteomes" id="UP000245060"/>
    </source>
</evidence>
<dbReference type="AlphaFoldDB" id="A0AA37PQJ5"/>
<dbReference type="EMBL" id="BFCH01000002">
    <property type="protein sequence ID" value="GBG36214.1"/>
    <property type="molecule type" value="Genomic_DNA"/>
</dbReference>
<gene>
    <name evidence="1" type="ORF">MmonteBS_05860</name>
    <name evidence="2" type="ORF">NJB18185_42480</name>
</gene>
<dbReference type="Gene3D" id="1.10.405.10">
    <property type="entry name" value="Guanine Nucleotide Dissociation Inhibitor, domain 1"/>
    <property type="match status" value="1"/>
</dbReference>